<dbReference type="OrthoDB" id="6374629at2759"/>
<comment type="caution">
    <text evidence="2">The sequence shown here is derived from an EMBL/GenBank/DDBJ whole genome shotgun (WGS) entry which is preliminary data.</text>
</comment>
<organism evidence="2 3">
    <name type="scientific">Daphnia galeata</name>
    <dbReference type="NCBI Taxonomy" id="27404"/>
    <lineage>
        <taxon>Eukaryota</taxon>
        <taxon>Metazoa</taxon>
        <taxon>Ecdysozoa</taxon>
        <taxon>Arthropoda</taxon>
        <taxon>Crustacea</taxon>
        <taxon>Branchiopoda</taxon>
        <taxon>Diplostraca</taxon>
        <taxon>Cladocera</taxon>
        <taxon>Anomopoda</taxon>
        <taxon>Daphniidae</taxon>
        <taxon>Daphnia</taxon>
    </lineage>
</organism>
<keyword evidence="1" id="KW-0732">Signal</keyword>
<evidence type="ECO:0000256" key="1">
    <source>
        <dbReference type="SAM" id="SignalP"/>
    </source>
</evidence>
<keyword evidence="3" id="KW-1185">Reference proteome</keyword>
<name>A0A8J2RUH1_9CRUS</name>
<dbReference type="AlphaFoldDB" id="A0A8J2RUH1"/>
<dbReference type="SUPFAM" id="SSF57414">
    <property type="entry name" value="Hairpin loop containing domain-like"/>
    <property type="match status" value="1"/>
</dbReference>
<feature type="signal peptide" evidence="1">
    <location>
        <begin position="1"/>
        <end position="26"/>
    </location>
</feature>
<gene>
    <name evidence="2" type="ORF">DGAL_LOCUS12047</name>
</gene>
<proteinExistence type="predicted"/>
<evidence type="ECO:0000313" key="3">
    <source>
        <dbReference type="Proteomes" id="UP000789390"/>
    </source>
</evidence>
<sequence>MNKAGVQVFILVIVAAALSIIMPLTATSLEDSATPSLKLISESSKTCHNCHHPCPPQKAKTNIKFPNFPSVTYGTNCDFCDHELYTLTCIETVFDCSSRCAIDRKCSHFTYIADLKGGTCILKNAPGSGGSWASAIPSPSSYMCGYIPKRALVDFFLNICLGKDILSGRR</sequence>
<dbReference type="Gene3D" id="3.50.4.10">
    <property type="entry name" value="Hepatocyte Growth Factor"/>
    <property type="match status" value="1"/>
</dbReference>
<evidence type="ECO:0008006" key="4">
    <source>
        <dbReference type="Google" id="ProtNLM"/>
    </source>
</evidence>
<dbReference type="Proteomes" id="UP000789390">
    <property type="component" value="Unassembled WGS sequence"/>
</dbReference>
<reference evidence="2" key="1">
    <citation type="submission" date="2021-11" db="EMBL/GenBank/DDBJ databases">
        <authorList>
            <person name="Schell T."/>
        </authorList>
    </citation>
    <scope>NUCLEOTIDE SEQUENCE</scope>
    <source>
        <strain evidence="2">M5</strain>
    </source>
</reference>
<accession>A0A8J2RUH1</accession>
<dbReference type="EMBL" id="CAKKLH010000286">
    <property type="protein sequence ID" value="CAH0108651.1"/>
    <property type="molecule type" value="Genomic_DNA"/>
</dbReference>
<evidence type="ECO:0000313" key="2">
    <source>
        <dbReference type="EMBL" id="CAH0108651.1"/>
    </source>
</evidence>
<protein>
    <recommendedName>
        <fullName evidence="4">Apple domain-containing protein</fullName>
    </recommendedName>
</protein>
<feature type="chain" id="PRO_5035228807" description="Apple domain-containing protein" evidence="1">
    <location>
        <begin position="27"/>
        <end position="170"/>
    </location>
</feature>